<dbReference type="InterPro" id="IPR036291">
    <property type="entry name" value="NAD(P)-bd_dom_sf"/>
</dbReference>
<dbReference type="GO" id="GO:0102965">
    <property type="term" value="F:alcohol-forming long-chain fatty acyl-CoA reductase activity"/>
    <property type="evidence" value="ECO:0007669"/>
    <property type="project" value="UniProtKB-EC"/>
</dbReference>
<dbReference type="CDD" id="cd09071">
    <property type="entry name" value="FAR_C"/>
    <property type="match status" value="1"/>
</dbReference>
<dbReference type="EC" id="1.2.1.84" evidence="4"/>
<organism evidence="7 8">
    <name type="scientific">Glossina brevipalpis</name>
    <dbReference type="NCBI Taxonomy" id="37001"/>
    <lineage>
        <taxon>Eukaryota</taxon>
        <taxon>Metazoa</taxon>
        <taxon>Ecdysozoa</taxon>
        <taxon>Arthropoda</taxon>
        <taxon>Hexapoda</taxon>
        <taxon>Insecta</taxon>
        <taxon>Pterygota</taxon>
        <taxon>Neoptera</taxon>
        <taxon>Endopterygota</taxon>
        <taxon>Diptera</taxon>
        <taxon>Brachycera</taxon>
        <taxon>Muscomorpha</taxon>
        <taxon>Hippoboscoidea</taxon>
        <taxon>Glossinidae</taxon>
        <taxon>Glossina</taxon>
    </lineage>
</organism>
<keyword evidence="2 4" id="KW-0444">Lipid biosynthesis</keyword>
<dbReference type="CDD" id="cd05236">
    <property type="entry name" value="FAR-N_SDR_e"/>
    <property type="match status" value="1"/>
</dbReference>
<proteinExistence type="inferred from homology"/>
<evidence type="ECO:0000259" key="5">
    <source>
        <dbReference type="Pfam" id="PF03015"/>
    </source>
</evidence>
<dbReference type="Pfam" id="PF07993">
    <property type="entry name" value="NAD_binding_4"/>
    <property type="match status" value="1"/>
</dbReference>
<dbReference type="InterPro" id="IPR033640">
    <property type="entry name" value="FAR_C"/>
</dbReference>
<keyword evidence="4" id="KW-0560">Oxidoreductase</keyword>
<comment type="catalytic activity">
    <reaction evidence="4">
        <text>a long-chain fatty acyl-CoA + 2 NADPH + 2 H(+) = a long-chain primary fatty alcohol + 2 NADP(+) + CoA</text>
        <dbReference type="Rhea" id="RHEA:52716"/>
        <dbReference type="ChEBI" id="CHEBI:15378"/>
        <dbReference type="ChEBI" id="CHEBI:57287"/>
        <dbReference type="ChEBI" id="CHEBI:57783"/>
        <dbReference type="ChEBI" id="CHEBI:58349"/>
        <dbReference type="ChEBI" id="CHEBI:77396"/>
        <dbReference type="ChEBI" id="CHEBI:83139"/>
        <dbReference type="EC" id="1.2.1.84"/>
    </reaction>
</comment>
<name>A0A1A9WVE4_9MUSC</name>
<accession>A0A1A9WVE4</accession>
<feature type="domain" description="Thioester reductase (TE)" evidence="6">
    <location>
        <begin position="14"/>
        <end position="281"/>
    </location>
</feature>
<feature type="domain" description="Fatty acyl-CoA reductase C-terminal" evidence="5">
    <location>
        <begin position="361"/>
        <end position="452"/>
    </location>
</feature>
<evidence type="ECO:0000259" key="6">
    <source>
        <dbReference type="Pfam" id="PF07993"/>
    </source>
</evidence>
<dbReference type="InterPro" id="IPR013120">
    <property type="entry name" value="FAR_NAD-bd"/>
</dbReference>
<dbReference type="EnsemblMetazoa" id="GBRI033890-RA">
    <property type="protein sequence ID" value="GBRI033890-PA"/>
    <property type="gene ID" value="GBRI033890"/>
</dbReference>
<keyword evidence="3 4" id="KW-0443">Lipid metabolism</keyword>
<evidence type="ECO:0000313" key="7">
    <source>
        <dbReference type="EnsemblMetazoa" id="GBRI033890-PA"/>
    </source>
</evidence>
<dbReference type="Gene3D" id="3.40.50.720">
    <property type="entry name" value="NAD(P)-binding Rossmann-like Domain"/>
    <property type="match status" value="1"/>
</dbReference>
<keyword evidence="4" id="KW-1133">Transmembrane helix</keyword>
<dbReference type="PANTHER" id="PTHR11011">
    <property type="entry name" value="MALE STERILITY PROTEIN 2-RELATED"/>
    <property type="match status" value="1"/>
</dbReference>
<evidence type="ECO:0000256" key="1">
    <source>
        <dbReference type="ARBA" id="ARBA00005928"/>
    </source>
</evidence>
<reference evidence="8" key="1">
    <citation type="submission" date="2014-03" db="EMBL/GenBank/DDBJ databases">
        <authorList>
            <person name="Aksoy S."/>
            <person name="Warren W."/>
            <person name="Wilson R.K."/>
        </authorList>
    </citation>
    <scope>NUCLEOTIDE SEQUENCE [LARGE SCALE GENOMIC DNA]</scope>
    <source>
        <strain evidence="8">IAEA</strain>
    </source>
</reference>
<dbReference type="VEuPathDB" id="VectorBase:GBRI033890"/>
<sequence length="492" mass="56870">MSVTKFYEEQEIFITGGSGFLGKCLLEKIMRSFPNFKKIYLLMRNKKDKNAAERLKILLDHPVFERARMEQPQCFHKIVAIEGDCTLLGLGIRSEDRRLIENVSIIFHSAGDIRFDSDFKDAILMNMGGTLELIKIAECLPNLKAYIHTSTTYINSNIEILEEKIYQPLADWRTTLKLAQYNDSKILNILFAKYSSNMPNTYSFTKHLAEHIVNDYRHKIPILLYRPSIVLPSIYEPEPGWTDNYNTVVGLLMGVSLGFMHFVHGNPLTELDLVGVDVTVQGLILAAYKVGTRVKPAILETPLEVMHCSRANNIPISLAAINKFLNQNAKINPTEKGSWKIYCSMTNIGIWHYFRVFTLQLTKSFFFDILIYLSGKKPMFVKLQRRVSVTNKILHLYTTSQWLFLNKNFLELEKIIPPEDRQKLPLFEYMKASREVVIAHAYRGMKKFILNEPEEATPRTLLRYKFLTVLHYFIVIGGIVFIGYLLLRYLNN</sequence>
<feature type="transmembrane region" description="Helical" evidence="4">
    <location>
        <begin position="469"/>
        <end position="487"/>
    </location>
</feature>
<dbReference type="SUPFAM" id="SSF51735">
    <property type="entry name" value="NAD(P)-binding Rossmann-fold domains"/>
    <property type="match status" value="1"/>
</dbReference>
<keyword evidence="4" id="KW-0812">Transmembrane</keyword>
<dbReference type="STRING" id="37001.A0A1A9WVE4"/>
<dbReference type="AlphaFoldDB" id="A0A1A9WVE4"/>
<dbReference type="Proteomes" id="UP000091820">
    <property type="component" value="Unassembled WGS sequence"/>
</dbReference>
<dbReference type="Pfam" id="PF03015">
    <property type="entry name" value="Sterile"/>
    <property type="match status" value="1"/>
</dbReference>
<reference evidence="7" key="2">
    <citation type="submission" date="2020-05" db="UniProtKB">
        <authorList>
            <consortium name="EnsemblMetazoa"/>
        </authorList>
    </citation>
    <scope>IDENTIFICATION</scope>
    <source>
        <strain evidence="7">IAEA</strain>
    </source>
</reference>
<evidence type="ECO:0000313" key="8">
    <source>
        <dbReference type="Proteomes" id="UP000091820"/>
    </source>
</evidence>
<dbReference type="GO" id="GO:0005777">
    <property type="term" value="C:peroxisome"/>
    <property type="evidence" value="ECO:0007669"/>
    <property type="project" value="TreeGrafter"/>
</dbReference>
<keyword evidence="8" id="KW-1185">Reference proteome</keyword>
<comment type="function">
    <text evidence="4">Catalyzes the reduction of fatty acyl-CoA to fatty alcohols.</text>
</comment>
<evidence type="ECO:0000256" key="2">
    <source>
        <dbReference type="ARBA" id="ARBA00022516"/>
    </source>
</evidence>
<keyword evidence="4" id="KW-0472">Membrane</keyword>
<evidence type="ECO:0000256" key="3">
    <source>
        <dbReference type="ARBA" id="ARBA00023098"/>
    </source>
</evidence>
<keyword evidence="4" id="KW-0521">NADP</keyword>
<dbReference type="GO" id="GO:0080019">
    <property type="term" value="F:alcohol-forming very long-chain fatty acyl-CoA reductase activity"/>
    <property type="evidence" value="ECO:0007669"/>
    <property type="project" value="InterPro"/>
</dbReference>
<evidence type="ECO:0000256" key="4">
    <source>
        <dbReference type="RuleBase" id="RU363097"/>
    </source>
</evidence>
<dbReference type="GO" id="GO:0035336">
    <property type="term" value="P:long-chain fatty-acyl-CoA metabolic process"/>
    <property type="evidence" value="ECO:0007669"/>
    <property type="project" value="TreeGrafter"/>
</dbReference>
<dbReference type="PANTHER" id="PTHR11011:SF24">
    <property type="entry name" value="FATTY ACYL-COA REDUCTASE"/>
    <property type="match status" value="1"/>
</dbReference>
<protein>
    <recommendedName>
        <fullName evidence="4">Fatty acyl-CoA reductase</fullName>
        <ecNumber evidence="4">1.2.1.84</ecNumber>
    </recommendedName>
</protein>
<comment type="similarity">
    <text evidence="1 4">Belongs to the fatty acyl-CoA reductase family.</text>
</comment>
<dbReference type="InterPro" id="IPR026055">
    <property type="entry name" value="FAR"/>
</dbReference>